<dbReference type="Pfam" id="PF13193">
    <property type="entry name" value="AMP-binding_C"/>
    <property type="match status" value="1"/>
</dbReference>
<dbReference type="PANTHER" id="PTHR43201">
    <property type="entry name" value="ACYL-COA SYNTHETASE"/>
    <property type="match status" value="1"/>
</dbReference>
<dbReference type="PROSITE" id="PS00455">
    <property type="entry name" value="AMP_BINDING"/>
    <property type="match status" value="1"/>
</dbReference>
<dbReference type="EMBL" id="AFWV01000003">
    <property type="protein sequence ID" value="EGV19636.1"/>
    <property type="molecule type" value="Genomic_DNA"/>
</dbReference>
<evidence type="ECO:0000259" key="1">
    <source>
        <dbReference type="Pfam" id="PF00501"/>
    </source>
</evidence>
<dbReference type="OrthoDB" id="9803968at2"/>
<gene>
    <name evidence="3" type="ORF">ThimaDRAFT_1082</name>
</gene>
<protein>
    <submittedName>
        <fullName evidence="3">O-succinylbenzoate--CoA ligase</fullName>
        <ecNumber evidence="3">6.2.1.26</ecNumber>
    </submittedName>
</protein>
<dbReference type="eggNOG" id="COG0318">
    <property type="taxonomic scope" value="Bacteria"/>
</dbReference>
<dbReference type="GO" id="GO:0008756">
    <property type="term" value="F:o-succinylbenzoate-CoA ligase activity"/>
    <property type="evidence" value="ECO:0007669"/>
    <property type="project" value="UniProtKB-EC"/>
</dbReference>
<dbReference type="PATRIC" id="fig|768671.3.peg.1156"/>
<dbReference type="SUPFAM" id="SSF56801">
    <property type="entry name" value="Acetyl-CoA synthetase-like"/>
    <property type="match status" value="1"/>
</dbReference>
<dbReference type="GO" id="GO:0006631">
    <property type="term" value="P:fatty acid metabolic process"/>
    <property type="evidence" value="ECO:0007669"/>
    <property type="project" value="TreeGrafter"/>
</dbReference>
<dbReference type="EC" id="6.2.1.26" evidence="3"/>
<keyword evidence="4" id="KW-1185">Reference proteome</keyword>
<keyword evidence="3" id="KW-0436">Ligase</keyword>
<dbReference type="Pfam" id="PF00501">
    <property type="entry name" value="AMP-binding"/>
    <property type="match status" value="1"/>
</dbReference>
<dbReference type="Proteomes" id="UP000005459">
    <property type="component" value="Unassembled WGS sequence"/>
</dbReference>
<dbReference type="AlphaFoldDB" id="F9U7K6"/>
<sequence>MDILDLRLPSQPDSAYRAVLVGGERWDGSMLDARIRQRASFLQARGLEPGHVVLCPDGPVLDVLLMSSAAARLGVAVFPFRAGLGRAELDVLAVATGTEWRWQPESGDLVSTGVLSAAMIPQETPVARLVKTSGSSGQPKVVMLSAKNLQVSAAAVNRQLGFGVDDVWLCCLRLSHVGGSAILDRTALAGASLVLHERFDAQTLAEDLRRHAVTHISLVPPMLDRLLDVGATPPKSLRVLLVGGQVLSPALAERALAAGWPLYLTYGMTETASQIATSARALERVCVDGSIGPLLSGVEIASGPPATSPARLRVRGPMVMIGYANPQRLPGRGLDDGWFETSDLGGVGVDGELRVGGRADEVLVIGGTNVSLSRVEAVLCQAPGVAEVVVVALDDPVWGHRMVAIYRGKPDEPALCSWCEQALSGAERPREFRRVAELPLLDSGKYDRSLIRAMAQTASKA</sequence>
<dbReference type="STRING" id="768671.ThimaDRAFT_1082"/>
<dbReference type="GO" id="GO:0031956">
    <property type="term" value="F:medium-chain fatty acid-CoA ligase activity"/>
    <property type="evidence" value="ECO:0007669"/>
    <property type="project" value="TreeGrafter"/>
</dbReference>
<dbReference type="InterPro" id="IPR020845">
    <property type="entry name" value="AMP-binding_CS"/>
</dbReference>
<evidence type="ECO:0000259" key="2">
    <source>
        <dbReference type="Pfam" id="PF13193"/>
    </source>
</evidence>
<accession>F9U7K6</accession>
<dbReference type="InterPro" id="IPR045851">
    <property type="entry name" value="AMP-bd_C_sf"/>
</dbReference>
<dbReference type="CDD" id="cd17630">
    <property type="entry name" value="OSB_MenE-like"/>
    <property type="match status" value="1"/>
</dbReference>
<dbReference type="InterPro" id="IPR042099">
    <property type="entry name" value="ANL_N_sf"/>
</dbReference>
<dbReference type="InterPro" id="IPR000873">
    <property type="entry name" value="AMP-dep_synth/lig_dom"/>
</dbReference>
<reference evidence="3 4" key="1">
    <citation type="submission" date="2011-06" db="EMBL/GenBank/DDBJ databases">
        <title>The draft genome of Thiocapsa marina 5811.</title>
        <authorList>
            <consortium name="US DOE Joint Genome Institute (JGI-PGF)"/>
            <person name="Lucas S."/>
            <person name="Han J."/>
            <person name="Cheng J.-F."/>
            <person name="Goodwin L."/>
            <person name="Pitluck S."/>
            <person name="Peters L."/>
            <person name="Land M.L."/>
            <person name="Hauser L."/>
            <person name="Vogl K."/>
            <person name="Liu Z."/>
            <person name="Imhoff J."/>
            <person name="Thiel V."/>
            <person name="Frigaard N.-U."/>
            <person name="Bryant D."/>
            <person name="Woyke T.J."/>
        </authorList>
    </citation>
    <scope>NUCLEOTIDE SEQUENCE [LARGE SCALE GENOMIC DNA]</scope>
    <source>
        <strain evidence="3 4">5811</strain>
    </source>
</reference>
<dbReference type="Gene3D" id="3.40.50.12780">
    <property type="entry name" value="N-terminal domain of ligase-like"/>
    <property type="match status" value="1"/>
</dbReference>
<evidence type="ECO:0000313" key="4">
    <source>
        <dbReference type="Proteomes" id="UP000005459"/>
    </source>
</evidence>
<feature type="domain" description="AMP-binding enzyme C-terminal" evidence="2">
    <location>
        <begin position="375"/>
        <end position="445"/>
    </location>
</feature>
<dbReference type="InterPro" id="IPR025110">
    <property type="entry name" value="AMP-bd_C"/>
</dbReference>
<dbReference type="Gene3D" id="3.30.300.30">
    <property type="match status" value="1"/>
</dbReference>
<dbReference type="RefSeq" id="WP_007191959.1">
    <property type="nucleotide sequence ID" value="NZ_AFWV01000003.1"/>
</dbReference>
<dbReference type="PANTHER" id="PTHR43201:SF32">
    <property type="entry name" value="2-SUCCINYLBENZOATE--COA LIGASE, CHLOROPLASTIC_PEROXISOMAL"/>
    <property type="match status" value="1"/>
</dbReference>
<organism evidence="3 4">
    <name type="scientific">Thiocapsa marina 5811</name>
    <dbReference type="NCBI Taxonomy" id="768671"/>
    <lineage>
        <taxon>Bacteria</taxon>
        <taxon>Pseudomonadati</taxon>
        <taxon>Pseudomonadota</taxon>
        <taxon>Gammaproteobacteria</taxon>
        <taxon>Chromatiales</taxon>
        <taxon>Chromatiaceae</taxon>
        <taxon>Thiocapsa</taxon>
    </lineage>
</organism>
<evidence type="ECO:0000313" key="3">
    <source>
        <dbReference type="EMBL" id="EGV19636.1"/>
    </source>
</evidence>
<name>F9U7K6_9GAMM</name>
<feature type="domain" description="AMP-dependent synthetase/ligase" evidence="1">
    <location>
        <begin position="121"/>
        <end position="323"/>
    </location>
</feature>
<proteinExistence type="predicted"/>